<protein>
    <recommendedName>
        <fullName evidence="1">Polysaccharide pyruvyl transferase domain-containing protein</fullName>
    </recommendedName>
</protein>
<evidence type="ECO:0000313" key="3">
    <source>
        <dbReference type="Proteomes" id="UP000278632"/>
    </source>
</evidence>
<dbReference type="AlphaFoldDB" id="A0A3N0BDV8"/>
<evidence type="ECO:0000313" key="2">
    <source>
        <dbReference type="EMBL" id="RNL45765.1"/>
    </source>
</evidence>
<dbReference type="RefSeq" id="WP_123191943.1">
    <property type="nucleotide sequence ID" value="NZ_QICD01000007.1"/>
</dbReference>
<comment type="caution">
    <text evidence="2">The sequence shown here is derived from an EMBL/GenBank/DDBJ whole genome shotgun (WGS) entry which is preliminary data.</text>
</comment>
<accession>A0A3N0BDV8</accession>
<evidence type="ECO:0000259" key="1">
    <source>
        <dbReference type="Pfam" id="PF04230"/>
    </source>
</evidence>
<dbReference type="Proteomes" id="UP000278632">
    <property type="component" value="Unassembled WGS sequence"/>
</dbReference>
<dbReference type="InterPro" id="IPR007345">
    <property type="entry name" value="Polysacch_pyruvyl_Trfase"/>
</dbReference>
<dbReference type="Pfam" id="PF04230">
    <property type="entry name" value="PS_pyruv_trans"/>
    <property type="match status" value="1"/>
</dbReference>
<organism evidence="2 3">
    <name type="scientific">Paraeggerthella hongkongensis</name>
    <dbReference type="NCBI Taxonomy" id="230658"/>
    <lineage>
        <taxon>Bacteria</taxon>
        <taxon>Bacillati</taxon>
        <taxon>Actinomycetota</taxon>
        <taxon>Coriobacteriia</taxon>
        <taxon>Eggerthellales</taxon>
        <taxon>Eggerthellaceae</taxon>
        <taxon>Paraeggerthella</taxon>
    </lineage>
</organism>
<dbReference type="EMBL" id="QICD01000007">
    <property type="protein sequence ID" value="RNL45765.1"/>
    <property type="molecule type" value="Genomic_DNA"/>
</dbReference>
<keyword evidence="3" id="KW-1185">Reference proteome</keyword>
<reference evidence="3" key="1">
    <citation type="submission" date="2018-05" db="EMBL/GenBank/DDBJ databases">
        <title>Genome Sequencing of selected type strains of the family Eggerthellaceae.</title>
        <authorList>
            <person name="Danylec N."/>
            <person name="Stoll D.A."/>
            <person name="Doetsch A."/>
            <person name="Huch M."/>
        </authorList>
    </citation>
    <scope>NUCLEOTIDE SEQUENCE [LARGE SCALE GENOMIC DNA]</scope>
    <source>
        <strain evidence="3">DSM 16106</strain>
    </source>
</reference>
<name>A0A3N0BDV8_9ACTN</name>
<dbReference type="OrthoDB" id="9811182at2"/>
<proteinExistence type="predicted"/>
<gene>
    <name evidence="2" type="ORF">DMP08_05455</name>
</gene>
<feature type="domain" description="Polysaccharide pyruvyl transferase" evidence="1">
    <location>
        <begin position="15"/>
        <end position="310"/>
    </location>
</feature>
<sequence length="373" mass="41794">MKKVGIVTLHRSYSYGACLQAYATKLAIEQMGCNASFVNYVNENEQYQKRFVSRRRDHSFNQNAVASLKNIMLGRIPNERKAFDQFHEEFLPSLDETSNMASISYSNFDILLSGSDQLWNPELFGGLDRAYFLQFGNCRKIAYAASAGSYRYSKGELATLENYLATYNQISVREANLKSQISKIVDTPVEEVLDPTFLITGEEWLDLAKKHGSFSHGKPYVLVYLVGVSKAHYEIAYAKVIEEVKRRYGCEALLIRSDGISFSGCDKKLKRITPWDLILAISNAELNIASSFHGVAFAVNLGANFIALDNPSNPLRVQNLLADTGLEWKRYADTGSVSSCLDKPSYAEVGRRVDEARAKSLGWLSQALDCQSF</sequence>